<evidence type="ECO:0000313" key="2">
    <source>
        <dbReference type="Proteomes" id="UP000050437"/>
    </source>
</evidence>
<sequence length="62" mass="6764">MKVTLKCAKCGSDKFQVPARPNDNSKVTCGKCGAVETYGKLMKAVGDKVTKDLERQLGKLFK</sequence>
<reference evidence="1 2" key="1">
    <citation type="submission" date="2015-10" db="EMBL/GenBank/DDBJ databases">
        <title>Pseudomonas putida clinical strains.</title>
        <authorList>
            <person name="Molina L."/>
            <person name="Udaondo Z."/>
        </authorList>
    </citation>
    <scope>NUCLEOTIDE SEQUENCE [LARGE SCALE GENOMIC DNA]</scope>
    <source>
        <strain evidence="1 2">HB13667</strain>
    </source>
</reference>
<gene>
    <name evidence="1" type="ORF">HB13667_11560</name>
</gene>
<organism evidence="1 2">
    <name type="scientific">Pseudomonas putida</name>
    <name type="common">Arthrobacter siderocapsulatus</name>
    <dbReference type="NCBI Taxonomy" id="303"/>
    <lineage>
        <taxon>Bacteria</taxon>
        <taxon>Pseudomonadati</taxon>
        <taxon>Pseudomonadota</taxon>
        <taxon>Gammaproteobacteria</taxon>
        <taxon>Pseudomonadales</taxon>
        <taxon>Pseudomonadaceae</taxon>
        <taxon>Pseudomonas</taxon>
    </lineage>
</organism>
<evidence type="ECO:0000313" key="1">
    <source>
        <dbReference type="EMBL" id="KPM65550.1"/>
    </source>
</evidence>
<dbReference type="RefSeq" id="WP_054572661.1">
    <property type="nucleotide sequence ID" value="NZ_LKKS01000068.1"/>
</dbReference>
<name>A0A0P7CTX2_PSEPU</name>
<accession>A0A0P7CTX2</accession>
<dbReference type="Proteomes" id="UP000050437">
    <property type="component" value="Unassembled WGS sequence"/>
</dbReference>
<proteinExistence type="predicted"/>
<dbReference type="AlphaFoldDB" id="A0A0P7CTX2"/>
<evidence type="ECO:0008006" key="3">
    <source>
        <dbReference type="Google" id="ProtNLM"/>
    </source>
</evidence>
<comment type="caution">
    <text evidence="1">The sequence shown here is derived from an EMBL/GenBank/DDBJ whole genome shotgun (WGS) entry which is preliminary data.</text>
</comment>
<protein>
    <recommendedName>
        <fullName evidence="3">TFIIB-type zinc ribbon-containing protein</fullName>
    </recommendedName>
</protein>
<dbReference type="EMBL" id="LKKS01000068">
    <property type="protein sequence ID" value="KPM65550.1"/>
    <property type="molecule type" value="Genomic_DNA"/>
</dbReference>